<dbReference type="Proteomes" id="UP001497680">
    <property type="component" value="Unassembled WGS sequence"/>
</dbReference>
<comment type="caution">
    <text evidence="1">The sequence shown here is derived from an EMBL/GenBank/DDBJ whole genome shotgun (WGS) entry which is preliminary data.</text>
</comment>
<gene>
    <name evidence="1" type="ORF">F4821DRAFT_118836</name>
</gene>
<reference evidence="1 2" key="1">
    <citation type="journal article" date="2022" name="New Phytol.">
        <title>Ecological generalism drives hyperdiversity of secondary metabolite gene clusters in xylarialean endophytes.</title>
        <authorList>
            <person name="Franco M.E.E."/>
            <person name="Wisecaver J.H."/>
            <person name="Arnold A.E."/>
            <person name="Ju Y.M."/>
            <person name="Slot J.C."/>
            <person name="Ahrendt S."/>
            <person name="Moore L.P."/>
            <person name="Eastman K.E."/>
            <person name="Scott K."/>
            <person name="Konkel Z."/>
            <person name="Mondo S.J."/>
            <person name="Kuo A."/>
            <person name="Hayes R.D."/>
            <person name="Haridas S."/>
            <person name="Andreopoulos B."/>
            <person name="Riley R."/>
            <person name="LaButti K."/>
            <person name="Pangilinan J."/>
            <person name="Lipzen A."/>
            <person name="Amirebrahimi M."/>
            <person name="Yan J."/>
            <person name="Adam C."/>
            <person name="Keymanesh K."/>
            <person name="Ng V."/>
            <person name="Louie K."/>
            <person name="Northen T."/>
            <person name="Drula E."/>
            <person name="Henrissat B."/>
            <person name="Hsieh H.M."/>
            <person name="Youens-Clark K."/>
            <person name="Lutzoni F."/>
            <person name="Miadlikowska J."/>
            <person name="Eastwood D.C."/>
            <person name="Hamelin R.C."/>
            <person name="Grigoriev I.V."/>
            <person name="U'Ren J.M."/>
        </authorList>
    </citation>
    <scope>NUCLEOTIDE SEQUENCE [LARGE SCALE GENOMIC DNA]</scope>
    <source>
        <strain evidence="1 2">ER1909</strain>
    </source>
</reference>
<proteinExistence type="predicted"/>
<sequence>MGIRRGEDQTLLSIFNNVPSPDPRPEPESSLNVRDGMQCLLESTIPGLETKLYPYQGRSAALMFQRSESSLCASWFNRTHHPWARLPLPPPSGQHDVGAQTAARPPVEPLSLILGTGTSDKPQAERERRNGVVRQHIARKIRRRRRELQEAQKSFMLPILPLRDPGPVYKFAMKLSNTPLTRYQTLANLAILPDDALLGLGSRPSHSTASSRCLKSSCLVLDLLLGSTPSGWYSSWPRKGAGLSSGAAAKSKSQASRCPKSTWTGRTRAPSWSGCVSTLATMSSKPYGVRRGLSSHARTSPGDWASAPVPATGQAHQSRRLGKRTSPGDWASAPVPVTGQAPSVPVPVTGQAPSVLVPATGQAPYILVSTTEQARKGKNADADNTTEPKRRRLSRNQTNTVEEAREDVEEREEAKRNRDREPYGSPRVRAEKRAALSDSLPYFRIHQGSLQTQNMVPMGRL</sequence>
<dbReference type="EMBL" id="MU394310">
    <property type="protein sequence ID" value="KAI6087084.1"/>
    <property type="molecule type" value="Genomic_DNA"/>
</dbReference>
<evidence type="ECO:0000313" key="2">
    <source>
        <dbReference type="Proteomes" id="UP001497680"/>
    </source>
</evidence>
<accession>A0ACC0D2V0</accession>
<organism evidence="1 2">
    <name type="scientific">Hypoxylon rubiginosum</name>
    <dbReference type="NCBI Taxonomy" id="110542"/>
    <lineage>
        <taxon>Eukaryota</taxon>
        <taxon>Fungi</taxon>
        <taxon>Dikarya</taxon>
        <taxon>Ascomycota</taxon>
        <taxon>Pezizomycotina</taxon>
        <taxon>Sordariomycetes</taxon>
        <taxon>Xylariomycetidae</taxon>
        <taxon>Xylariales</taxon>
        <taxon>Hypoxylaceae</taxon>
        <taxon>Hypoxylon</taxon>
    </lineage>
</organism>
<keyword evidence="2" id="KW-1185">Reference proteome</keyword>
<evidence type="ECO:0000313" key="1">
    <source>
        <dbReference type="EMBL" id="KAI6087084.1"/>
    </source>
</evidence>
<protein>
    <submittedName>
        <fullName evidence="1">Uncharacterized protein</fullName>
    </submittedName>
</protein>
<name>A0ACC0D2V0_9PEZI</name>